<evidence type="ECO:0000313" key="3">
    <source>
        <dbReference type="Proteomes" id="UP001054945"/>
    </source>
</evidence>
<keyword evidence="1" id="KW-0812">Transmembrane</keyword>
<dbReference type="AlphaFoldDB" id="A0AAV4MNH5"/>
<protein>
    <recommendedName>
        <fullName evidence="4">NADH dehydrogenase subunit 6</fullName>
    </recommendedName>
</protein>
<keyword evidence="1" id="KW-1133">Transmembrane helix</keyword>
<evidence type="ECO:0008006" key="4">
    <source>
        <dbReference type="Google" id="ProtNLM"/>
    </source>
</evidence>
<feature type="transmembrane region" description="Helical" evidence="1">
    <location>
        <begin position="30"/>
        <end position="48"/>
    </location>
</feature>
<accession>A0AAV4MNH5</accession>
<name>A0AAV4MNH5_CAEEX</name>
<reference evidence="2 3" key="1">
    <citation type="submission" date="2021-06" db="EMBL/GenBank/DDBJ databases">
        <title>Caerostris extrusa draft genome.</title>
        <authorList>
            <person name="Kono N."/>
            <person name="Arakawa K."/>
        </authorList>
    </citation>
    <scope>NUCLEOTIDE SEQUENCE [LARGE SCALE GENOMIC DNA]</scope>
</reference>
<evidence type="ECO:0000256" key="1">
    <source>
        <dbReference type="SAM" id="Phobius"/>
    </source>
</evidence>
<gene>
    <name evidence="2" type="ORF">CEXT_172271</name>
</gene>
<dbReference type="EMBL" id="BPLR01002456">
    <property type="protein sequence ID" value="GIX73915.1"/>
    <property type="molecule type" value="Genomic_DNA"/>
</dbReference>
<sequence>MAISASLFWPSGLLCLFILVIWPLVCLWPSSLLCLFILVIFPLVCLYFGHQASFYSGYMAISVSLFWPSSLLCLFILVIWPLLCLYFGYQTASVSLFWSLLHWVLLWAEVSVEPTGIQSIAKKKEGCLAFHAD</sequence>
<comment type="caution">
    <text evidence="2">The sequence shown here is derived from an EMBL/GenBank/DDBJ whole genome shotgun (WGS) entry which is preliminary data.</text>
</comment>
<keyword evidence="1" id="KW-0472">Membrane</keyword>
<proteinExistence type="predicted"/>
<keyword evidence="3" id="KW-1185">Reference proteome</keyword>
<organism evidence="2 3">
    <name type="scientific">Caerostris extrusa</name>
    <name type="common">Bark spider</name>
    <name type="synonym">Caerostris bankana</name>
    <dbReference type="NCBI Taxonomy" id="172846"/>
    <lineage>
        <taxon>Eukaryota</taxon>
        <taxon>Metazoa</taxon>
        <taxon>Ecdysozoa</taxon>
        <taxon>Arthropoda</taxon>
        <taxon>Chelicerata</taxon>
        <taxon>Arachnida</taxon>
        <taxon>Araneae</taxon>
        <taxon>Araneomorphae</taxon>
        <taxon>Entelegynae</taxon>
        <taxon>Araneoidea</taxon>
        <taxon>Araneidae</taxon>
        <taxon>Caerostris</taxon>
    </lineage>
</organism>
<feature type="transmembrane region" description="Helical" evidence="1">
    <location>
        <begin position="60"/>
        <end position="80"/>
    </location>
</feature>
<feature type="transmembrane region" description="Helical" evidence="1">
    <location>
        <begin position="7"/>
        <end position="24"/>
    </location>
</feature>
<evidence type="ECO:0000313" key="2">
    <source>
        <dbReference type="EMBL" id="GIX73915.1"/>
    </source>
</evidence>
<dbReference type="Proteomes" id="UP001054945">
    <property type="component" value="Unassembled WGS sequence"/>
</dbReference>